<organism evidence="1 2">
    <name type="scientific">Myceligenerans pegani</name>
    <dbReference type="NCBI Taxonomy" id="2776917"/>
    <lineage>
        <taxon>Bacteria</taxon>
        <taxon>Bacillati</taxon>
        <taxon>Actinomycetota</taxon>
        <taxon>Actinomycetes</taxon>
        <taxon>Micrococcales</taxon>
        <taxon>Promicromonosporaceae</taxon>
        <taxon>Myceligenerans</taxon>
    </lineage>
</organism>
<sequence>MAWTFRTRTRRAPDPLVTLRLQTRLGDLASELRHVEEDPGLYARAHHWHAVQSAYDALLREACRLAGVPTEAAPLRATEHSVADERLREELELSSRGWSW</sequence>
<name>A0ABR9MXE4_9MICO</name>
<comment type="caution">
    <text evidence="1">The sequence shown here is derived from an EMBL/GenBank/DDBJ whole genome shotgun (WGS) entry which is preliminary data.</text>
</comment>
<gene>
    <name evidence="1" type="ORF">IHE71_10110</name>
</gene>
<protein>
    <submittedName>
        <fullName evidence="1">Uncharacterized protein</fullName>
    </submittedName>
</protein>
<reference evidence="1 2" key="1">
    <citation type="submission" date="2020-10" db="EMBL/GenBank/DDBJ databases">
        <title>Myceligenerans pegani sp. nov., an endophytic actinomycete isolated from Peganum harmala L. in Xinjiang, China.</title>
        <authorList>
            <person name="Xin L."/>
        </authorList>
    </citation>
    <scope>NUCLEOTIDE SEQUENCE [LARGE SCALE GENOMIC DNA]</scope>
    <source>
        <strain evidence="1 2">TRM65318</strain>
    </source>
</reference>
<keyword evidence="2" id="KW-1185">Reference proteome</keyword>
<proteinExistence type="predicted"/>
<evidence type="ECO:0000313" key="1">
    <source>
        <dbReference type="EMBL" id="MBE1876059.1"/>
    </source>
</evidence>
<dbReference type="EMBL" id="JADAQT010000078">
    <property type="protein sequence ID" value="MBE1876059.1"/>
    <property type="molecule type" value="Genomic_DNA"/>
</dbReference>
<dbReference type="RefSeq" id="WP_192862630.1">
    <property type="nucleotide sequence ID" value="NZ_JADAQT010000078.1"/>
</dbReference>
<evidence type="ECO:0000313" key="2">
    <source>
        <dbReference type="Proteomes" id="UP000625527"/>
    </source>
</evidence>
<dbReference type="Proteomes" id="UP000625527">
    <property type="component" value="Unassembled WGS sequence"/>
</dbReference>
<accession>A0ABR9MXE4</accession>